<evidence type="ECO:0000256" key="3">
    <source>
        <dbReference type="ARBA" id="ARBA00022827"/>
    </source>
</evidence>
<keyword evidence="2" id="KW-0285">Flavoprotein</keyword>
<dbReference type="Gene3D" id="3.50.50.60">
    <property type="entry name" value="FAD/NAD(P)-binding domain"/>
    <property type="match status" value="1"/>
</dbReference>
<dbReference type="Pfam" id="PF01494">
    <property type="entry name" value="FAD_binding_3"/>
    <property type="match status" value="1"/>
</dbReference>
<comment type="similarity">
    <text evidence="1">Belongs to the paxM FAD-dependent monooxygenase family.</text>
</comment>
<evidence type="ECO:0000256" key="5">
    <source>
        <dbReference type="ARBA" id="ARBA00023033"/>
    </source>
</evidence>
<name>A0A8H3F3Y5_9LECA</name>
<evidence type="ECO:0000313" key="9">
    <source>
        <dbReference type="Proteomes" id="UP000664203"/>
    </source>
</evidence>
<dbReference type="InterPro" id="IPR002938">
    <property type="entry name" value="FAD-bd"/>
</dbReference>
<dbReference type="OrthoDB" id="16820at2759"/>
<accession>A0A8H3F3Y5</accession>
<dbReference type="SUPFAM" id="SSF54373">
    <property type="entry name" value="FAD-linked reductases, C-terminal domain"/>
    <property type="match status" value="1"/>
</dbReference>
<evidence type="ECO:0000256" key="2">
    <source>
        <dbReference type="ARBA" id="ARBA00022630"/>
    </source>
</evidence>
<evidence type="ECO:0000256" key="1">
    <source>
        <dbReference type="ARBA" id="ARBA00007992"/>
    </source>
</evidence>
<dbReference type="InterPro" id="IPR036188">
    <property type="entry name" value="FAD/NAD-bd_sf"/>
</dbReference>
<feature type="domain" description="FAD-binding" evidence="7">
    <location>
        <begin position="32"/>
        <end position="379"/>
    </location>
</feature>
<comment type="caution">
    <text evidence="8">The sequence shown here is derived from an EMBL/GenBank/DDBJ whole genome shotgun (WGS) entry which is preliminary data.</text>
</comment>
<dbReference type="PANTHER" id="PTHR13789:SF147">
    <property type="entry name" value="PUTATIVE (AFU_ORTHOLOGUE AFUA_2G01950)-RELATED"/>
    <property type="match status" value="1"/>
</dbReference>
<dbReference type="InterPro" id="IPR050493">
    <property type="entry name" value="FAD-dep_Monooxygenase_BioMet"/>
</dbReference>
<evidence type="ECO:0000313" key="8">
    <source>
        <dbReference type="EMBL" id="CAF9915223.1"/>
    </source>
</evidence>
<dbReference type="PANTHER" id="PTHR13789">
    <property type="entry name" value="MONOOXYGENASE"/>
    <property type="match status" value="1"/>
</dbReference>
<dbReference type="GO" id="GO:0004497">
    <property type="term" value="F:monooxygenase activity"/>
    <property type="evidence" value="ECO:0007669"/>
    <property type="project" value="UniProtKB-KW"/>
</dbReference>
<organism evidence="8 9">
    <name type="scientific">Alectoria fallacina</name>
    <dbReference type="NCBI Taxonomy" id="1903189"/>
    <lineage>
        <taxon>Eukaryota</taxon>
        <taxon>Fungi</taxon>
        <taxon>Dikarya</taxon>
        <taxon>Ascomycota</taxon>
        <taxon>Pezizomycotina</taxon>
        <taxon>Lecanoromycetes</taxon>
        <taxon>OSLEUM clade</taxon>
        <taxon>Lecanoromycetidae</taxon>
        <taxon>Lecanorales</taxon>
        <taxon>Lecanorineae</taxon>
        <taxon>Parmeliaceae</taxon>
        <taxon>Alectoria</taxon>
    </lineage>
</organism>
<gene>
    <name evidence="8" type="ORF">ALECFALPRED_010045</name>
</gene>
<dbReference type="SUPFAM" id="SSF51905">
    <property type="entry name" value="FAD/NAD(P)-binding domain"/>
    <property type="match status" value="1"/>
</dbReference>
<dbReference type="GO" id="GO:0071949">
    <property type="term" value="F:FAD binding"/>
    <property type="evidence" value="ECO:0007669"/>
    <property type="project" value="InterPro"/>
</dbReference>
<keyword evidence="9" id="KW-1185">Reference proteome</keyword>
<proteinExistence type="inferred from homology"/>
<dbReference type="AlphaFoldDB" id="A0A8H3F3Y5"/>
<evidence type="ECO:0000256" key="4">
    <source>
        <dbReference type="ARBA" id="ARBA00023002"/>
    </source>
</evidence>
<protein>
    <recommendedName>
        <fullName evidence="7">FAD-binding domain-containing protein</fullName>
    </recommendedName>
</protein>
<dbReference type="PRINTS" id="PR00420">
    <property type="entry name" value="RNGMNOXGNASE"/>
</dbReference>
<keyword evidence="5" id="KW-0503">Monooxygenase</keyword>
<evidence type="ECO:0000256" key="6">
    <source>
        <dbReference type="SAM" id="MobiDB-lite"/>
    </source>
</evidence>
<dbReference type="EMBL" id="CAJPDR010000081">
    <property type="protein sequence ID" value="CAF9915223.1"/>
    <property type="molecule type" value="Genomic_DNA"/>
</dbReference>
<keyword evidence="4" id="KW-0560">Oxidoreductase</keyword>
<evidence type="ECO:0000259" key="7">
    <source>
        <dbReference type="Pfam" id="PF01494"/>
    </source>
</evidence>
<sequence length="463" mass="50362">MATPTGNTSTPHFKGETSSVGSVGSPASHIDHVLIVGAGLCGLATAIGLGKAGIRVTILERSSELREIGAGIQIPPNAARVLSHLGLLDRIATHSVRPRDIVLRSYSDGSTLRSLNVDPDAQDSYGFPLLVTHRADLCKILYEEALNLGIAVLFGCSVQQIDFARPAVQLAAGETMAADLILGTDGARSICREALLGHADPPRPSGKLIYRVCIDIGVMSRHPEVADLIHPPRIHIWLGPAAHVVCYGLKGVFNVVISQPEDDKGISFDVQKGDLEKLRQSFQTWEPRLRKLLELAHETLRWSLPSSRQIESWVHPRGHFALLGDATHSTFPVIAQGAAMAFESALVLSSLLCSANSTAQLIALLHVYNRVRFPRTSKVDELSRATLDYLEMPDGPEQVERDRRLRDHGPGEGEVFALVDPEIQSWLWGFDARAHAELSWGKYVVENEALGLDEDNPAARATD</sequence>
<keyword evidence="3" id="KW-0274">FAD</keyword>
<reference evidence="8" key="1">
    <citation type="submission" date="2021-03" db="EMBL/GenBank/DDBJ databases">
        <authorList>
            <person name="Tagirdzhanova G."/>
        </authorList>
    </citation>
    <scope>NUCLEOTIDE SEQUENCE</scope>
</reference>
<dbReference type="Proteomes" id="UP000664203">
    <property type="component" value="Unassembled WGS sequence"/>
</dbReference>
<feature type="region of interest" description="Disordered" evidence="6">
    <location>
        <begin position="1"/>
        <end position="21"/>
    </location>
</feature>